<accession>A0A1H9RUX8</accession>
<organism evidence="3 4">
    <name type="scientific">Propionibacterium cyclohexanicum</name>
    <dbReference type="NCBI Taxonomy" id="64702"/>
    <lineage>
        <taxon>Bacteria</taxon>
        <taxon>Bacillati</taxon>
        <taxon>Actinomycetota</taxon>
        <taxon>Actinomycetes</taxon>
        <taxon>Propionibacteriales</taxon>
        <taxon>Propionibacteriaceae</taxon>
        <taxon>Propionibacterium</taxon>
    </lineage>
</organism>
<feature type="transmembrane region" description="Helical" evidence="2">
    <location>
        <begin position="125"/>
        <end position="142"/>
    </location>
</feature>
<reference evidence="3 4" key="1">
    <citation type="submission" date="2016-10" db="EMBL/GenBank/DDBJ databases">
        <authorList>
            <person name="de Groot N.N."/>
        </authorList>
    </citation>
    <scope>NUCLEOTIDE SEQUENCE [LARGE SCALE GENOMIC DNA]</scope>
    <source>
        <strain evidence="3 4">DSM 16859</strain>
    </source>
</reference>
<dbReference type="OrthoDB" id="3711521at2"/>
<proteinExistence type="predicted"/>
<dbReference type="EMBL" id="FOGZ01000009">
    <property type="protein sequence ID" value="SER76457.1"/>
    <property type="molecule type" value="Genomic_DNA"/>
</dbReference>
<dbReference type="InterPro" id="IPR021517">
    <property type="entry name" value="DUF3180"/>
</dbReference>
<dbReference type="STRING" id="64702.SAMN05443377_10961"/>
<dbReference type="Proteomes" id="UP000198815">
    <property type="component" value="Unassembled WGS sequence"/>
</dbReference>
<evidence type="ECO:0000256" key="2">
    <source>
        <dbReference type="SAM" id="Phobius"/>
    </source>
</evidence>
<evidence type="ECO:0008006" key="5">
    <source>
        <dbReference type="Google" id="ProtNLM"/>
    </source>
</evidence>
<evidence type="ECO:0000256" key="1">
    <source>
        <dbReference type="SAM" id="MobiDB-lite"/>
    </source>
</evidence>
<keyword evidence="4" id="KW-1185">Reference proteome</keyword>
<feature type="transmembrane region" description="Helical" evidence="2">
    <location>
        <begin position="85"/>
        <end position="113"/>
    </location>
</feature>
<dbReference type="AlphaFoldDB" id="A0A1H9RUX8"/>
<keyword evidence="2" id="KW-0812">Transmembrane</keyword>
<keyword evidence="2" id="KW-0472">Membrane</keyword>
<evidence type="ECO:0000313" key="4">
    <source>
        <dbReference type="Proteomes" id="UP000198815"/>
    </source>
</evidence>
<name>A0A1H9RUX8_9ACTN</name>
<feature type="transmembrane region" description="Helical" evidence="2">
    <location>
        <begin position="41"/>
        <end position="64"/>
    </location>
</feature>
<feature type="transmembrane region" description="Helical" evidence="2">
    <location>
        <begin position="12"/>
        <end position="35"/>
    </location>
</feature>
<evidence type="ECO:0000313" key="3">
    <source>
        <dbReference type="EMBL" id="SER76457.1"/>
    </source>
</evidence>
<feature type="region of interest" description="Disordered" evidence="1">
    <location>
        <begin position="151"/>
        <end position="170"/>
    </location>
</feature>
<gene>
    <name evidence="3" type="ORF">SAMN05443377_10961</name>
</gene>
<protein>
    <recommendedName>
        <fullName evidence="5">DUF3180 domain-containing protein</fullName>
    </recommendedName>
</protein>
<dbReference type="Pfam" id="PF11377">
    <property type="entry name" value="DUF3180"/>
    <property type="match status" value="1"/>
</dbReference>
<sequence length="170" mass="17305">MFRSGRRPRLQPVGVRTVGVAGLCGALAAGVLLAIVADLGVAAPVTPVGLVVLVGMCIVVLTMWARAMKRAAPSSHHGNDPGTAVAAVACAQTAMIAGAALGGFHIVYALAFVRHLDIPLPRERVIWASVTTLMAAAFGYSGKLLENACKGHDGGPEDPVDDGNDGTTGQ</sequence>
<keyword evidence="2" id="KW-1133">Transmembrane helix</keyword>